<dbReference type="Proteomes" id="UP000199494">
    <property type="component" value="Unassembled WGS sequence"/>
</dbReference>
<sequence length="81" mass="8757">MSADIPDITDPIDVARLAFSAEDGVIEGDLTWQSYVDTDADGSITVDVYADHVTMDDGQGRGFRYRVEYLGAAPTFSGHEA</sequence>
<evidence type="ECO:0000313" key="2">
    <source>
        <dbReference type="Proteomes" id="UP000199494"/>
    </source>
</evidence>
<dbReference type="EMBL" id="FMZE01000015">
    <property type="protein sequence ID" value="SDD98566.1"/>
    <property type="molecule type" value="Genomic_DNA"/>
</dbReference>
<dbReference type="AlphaFoldDB" id="A0A222W140"/>
<keyword evidence="2" id="KW-1185">Reference proteome</keyword>
<organism evidence="1 2">
    <name type="scientific">Prauserella marina</name>
    <dbReference type="NCBI Taxonomy" id="530584"/>
    <lineage>
        <taxon>Bacteria</taxon>
        <taxon>Bacillati</taxon>
        <taxon>Actinomycetota</taxon>
        <taxon>Actinomycetes</taxon>
        <taxon>Pseudonocardiales</taxon>
        <taxon>Pseudonocardiaceae</taxon>
        <taxon>Prauserella</taxon>
    </lineage>
</organism>
<gene>
    <name evidence="1" type="ORF">SAMN05421630_115166</name>
</gene>
<proteinExistence type="predicted"/>
<dbReference type="KEGG" id="pmad:BAY61_31950"/>
<dbReference type="RefSeq" id="WP_091810729.1">
    <property type="nucleotide sequence ID" value="NZ_CP016354.1"/>
</dbReference>
<dbReference type="OrthoDB" id="3698193at2"/>
<reference evidence="1 2" key="1">
    <citation type="submission" date="2016-10" db="EMBL/GenBank/DDBJ databases">
        <authorList>
            <person name="de Groot N.N."/>
        </authorList>
    </citation>
    <scope>NUCLEOTIDE SEQUENCE [LARGE SCALE GENOMIC DNA]</scope>
    <source>
        <strain evidence="1 2">CGMCC 4.5506</strain>
    </source>
</reference>
<protein>
    <submittedName>
        <fullName evidence="1">Uncharacterized protein</fullName>
    </submittedName>
</protein>
<evidence type="ECO:0000313" key="1">
    <source>
        <dbReference type="EMBL" id="SDD98566.1"/>
    </source>
</evidence>
<accession>A0A222W140</accession>
<name>A0A222W140_9PSEU</name>